<evidence type="ECO:0000256" key="2">
    <source>
        <dbReference type="ARBA" id="ARBA00022827"/>
    </source>
</evidence>
<evidence type="ECO:0000256" key="1">
    <source>
        <dbReference type="ARBA" id="ARBA00022630"/>
    </source>
</evidence>
<name>A0ABX1SJA8_9PSEU</name>
<evidence type="ECO:0000313" key="5">
    <source>
        <dbReference type="Proteomes" id="UP000820669"/>
    </source>
</evidence>
<reference evidence="4 5" key="1">
    <citation type="submission" date="2020-04" db="EMBL/GenBank/DDBJ databases">
        <authorList>
            <person name="Klaysubun C."/>
            <person name="Duangmal K."/>
            <person name="Lipun K."/>
        </authorList>
    </citation>
    <scope>NUCLEOTIDE SEQUENCE [LARGE SCALE GENOMIC DNA]</scope>
    <source>
        <strain evidence="4 5">K10HN5</strain>
    </source>
</reference>
<keyword evidence="1" id="KW-0285">Flavoprotein</keyword>
<keyword evidence="5" id="KW-1185">Reference proteome</keyword>
<dbReference type="InterPro" id="IPR000873">
    <property type="entry name" value="AMP-dep_synth/lig_dom"/>
</dbReference>
<dbReference type="EMBL" id="JAAXLA010000060">
    <property type="protein sequence ID" value="NMI00579.1"/>
    <property type="molecule type" value="Genomic_DNA"/>
</dbReference>
<gene>
    <name evidence="4" type="ORF">HF526_25195</name>
</gene>
<sequence length="115" mass="11886">MTRTDQLPLLPALRDPTDRPALDFAGDRLTYRELASVAGALAAELAGRTRVAVWATPSLHTAVGVVAALAAGVPAVPVNPKVGERELGPGALAMQRAIKAALDPYDILNPGKVIG</sequence>
<dbReference type="Gene3D" id="3.40.50.12780">
    <property type="entry name" value="N-terminal domain of ligase-like"/>
    <property type="match status" value="1"/>
</dbReference>
<evidence type="ECO:0000259" key="3">
    <source>
        <dbReference type="Pfam" id="PF00501"/>
    </source>
</evidence>
<dbReference type="InterPro" id="IPR042099">
    <property type="entry name" value="ANL_N_sf"/>
</dbReference>
<dbReference type="Proteomes" id="UP000820669">
    <property type="component" value="Unassembled WGS sequence"/>
</dbReference>
<evidence type="ECO:0000313" key="4">
    <source>
        <dbReference type="EMBL" id="NMI00579.1"/>
    </source>
</evidence>
<accession>A0ABX1SJA8</accession>
<proteinExistence type="predicted"/>
<dbReference type="InterPro" id="IPR016164">
    <property type="entry name" value="FAD-linked_Oxase-like_C"/>
</dbReference>
<feature type="domain" description="AMP-dependent synthetase/ligase" evidence="3">
    <location>
        <begin position="14"/>
        <end position="87"/>
    </location>
</feature>
<protein>
    <submittedName>
        <fullName evidence="4">AMP-binding protein</fullName>
    </submittedName>
</protein>
<comment type="caution">
    <text evidence="4">The sequence shown here is derived from an EMBL/GenBank/DDBJ whole genome shotgun (WGS) entry which is preliminary data.</text>
</comment>
<dbReference type="SUPFAM" id="SSF55103">
    <property type="entry name" value="FAD-linked oxidases, C-terminal domain"/>
    <property type="match status" value="1"/>
</dbReference>
<dbReference type="Pfam" id="PF00501">
    <property type="entry name" value="AMP-binding"/>
    <property type="match status" value="1"/>
</dbReference>
<organism evidence="4 5">
    <name type="scientific">Pseudonocardia acidicola</name>
    <dbReference type="NCBI Taxonomy" id="2724939"/>
    <lineage>
        <taxon>Bacteria</taxon>
        <taxon>Bacillati</taxon>
        <taxon>Actinomycetota</taxon>
        <taxon>Actinomycetes</taxon>
        <taxon>Pseudonocardiales</taxon>
        <taxon>Pseudonocardiaceae</taxon>
        <taxon>Pseudonocardia</taxon>
    </lineage>
</organism>
<dbReference type="SUPFAM" id="SSF56801">
    <property type="entry name" value="Acetyl-CoA synthetase-like"/>
    <property type="match status" value="1"/>
</dbReference>
<keyword evidence="2" id="KW-0274">FAD</keyword>